<evidence type="ECO:0000256" key="13">
    <source>
        <dbReference type="ARBA" id="ARBA00058108"/>
    </source>
</evidence>
<dbReference type="InterPro" id="IPR042102">
    <property type="entry name" value="RNA_pol_Rpb1_3_sf"/>
</dbReference>
<sequence length="1542" mass="170613">MAEPTDASPTAAPKKISSIQFGLLAPSSMARLSEITIHNRELFSMPSRRPAPLGVLDPRLGVSDKLSICETCKLKLTECSGHYGYIELGLPVFHIGYFKHTIQILQCICKTCSRILLKDEPTKDPPKAEYSRYLRHFRGKLNASGNFVQHDVLSKQAMQKKVVEACKKVHLCPHCGAVNGTVKKVTGLSTLKIVHDPFTSPKTSSGYKADFMSEIETFRQSNKEIQTILDDESKFKTLVNEDLLPTRVLSLFKHIPDVDCEILWLDPLIGRPENLLLVNLLVPPVPIRPSVAMDVGGGSNEDDLTVKLQEIIDVNIALKLALTKGAPHKTILEEWDFLQLQIAQYINGEMPGLQRPIGQSKQIRGLCQRLKGKSGRFRGNLSGKRVDFSARTVISPDPNLKVSQVGVPEHVAVTMTFPERVTRYNIEKLRQCIRNGPELHPGANHVRSRGKNGKVQKRSLQYGNREETANLLRVGDVVDRHMEDGDIVLFNRQPSLHKLSIMSHEVKVMKWRTFRFNICVCAPYNADFDGDEMNMHLPQTEEARTEAHLLMGVNNNLITPRNGEPLVAASQDFLTASYLITQKSIFFTKEEFCQLASYLGDAAEEITLPIPAILHPVAMWTGKQIFNLMIKPNSSSNINVNLEMKEKNYDSKSDRKYLCKNDGWVCFRNSVLISGNIAKKTIGDGSKTGLLYCLMRDYSSLEAANCMNRLAKLCSRYFGGHKGFSIGIDDVTPSKELQDIKQGILDEGYRQANSNISKYEKNELKLRPGCDLLESLEEILNGLLGKLRESAGQEAMLALPWSNAPRIMAECGSKGSPLNISQMIACVGQQAVGGLRIQNGFVDRTLPHFKPHSLTPASKGFVSSSFYSGLSATEFFFHTMGGREGLVDTAVKTAETGYMARRLMKALEDLSLQYDNTVRNSEKTIVQFTYGDDGLNPEDMERNEKPVEFDRMRANVVGTKGTGDGKGLTAKELMKRVEEALASDKWQQLVPTYNREQGFGEEKKDGYGESEHTFQIFADIKGYFQGLADKITALDAAIPSAKSMGCTAQERDKMFQNCSLHSCRVTATQLDIFLERTHKKYMRAAVQPGEAVGATGAQSISEPGTQMTLKTFHFAGVSSMNVTLGVPRLKEIINASKLISTPIITARLEAGGSEQAARIVKAGIEKTTLGEVSSYIEEVYDNDKTYLTVKLNQKTISDLKLEITVSSIRESILRPTAGGTRPAILRLLKDKDVLTGGKDYIRVFVPEEKKKKGEETDVAKSVYFAMQQLKSALPKVIVCGIHSVNRAVINETDGKGTGVNADKFHLLVEGYGLLDVMGAEGIDGRHTETNHIIEIESTLGVEAARAKIGNEINYIMSAYGIGIDARHLLLLSDVMTFKGEVLGITRFGVSKMRESVLMLASFEKTTDHLFDAAVHGRVDDIVGVSECIIMGIPIPLGTGLFKLLKAAQGPGEYPPVSETSPIDSKPVSLKSSRPTKSNVRRRTQSNSSNSKVVDVVPLDEGELLTVNMKKNEESAPKITMFQQCKIEMAKMEVGREKEKKGR</sequence>
<keyword evidence="10 14" id="KW-0804">Transcription</keyword>
<feature type="region of interest" description="Disordered" evidence="15">
    <location>
        <begin position="437"/>
        <end position="458"/>
    </location>
</feature>
<evidence type="ECO:0000256" key="9">
    <source>
        <dbReference type="ARBA" id="ARBA00022842"/>
    </source>
</evidence>
<dbReference type="InterPro" id="IPR035698">
    <property type="entry name" value="RNAP_III_Rpc1_C"/>
</dbReference>
<comment type="function">
    <text evidence="13">DNA-dependent RNA polymerase catalyzes the transcription of DNA into RNA using the four ribonucleoside triphosphates as substrates. Largest and catalytic core component of RNA polymerase III which synthesizes small RNAs, such as 5S rRNA and tRNAs. Forms the polymerase active center together with the second largest subunit. A single-stranded DNA template strand of the promoter is positioned within the central active site cleft of Pol III. A bridging helix emanates from RPC1 and crosses the cleft near the catalytic site and is thought to promote translocation of Pol III by acting as a ratchet that moves the RNA-DNA hybrid through the active site by switching from straight to bent conformations at each step of nucleotide addition.</text>
</comment>
<dbReference type="InterPro" id="IPR015700">
    <property type="entry name" value="RPC1"/>
</dbReference>
<dbReference type="CDD" id="cd02583">
    <property type="entry name" value="RNAP_III_RPC1_N"/>
    <property type="match status" value="1"/>
</dbReference>
<evidence type="ECO:0000256" key="15">
    <source>
        <dbReference type="SAM" id="MobiDB-lite"/>
    </source>
</evidence>
<dbReference type="PANTHER" id="PTHR48446">
    <property type="entry name" value="DNA-DIRECTED RNA POLYMERASE SUBUNIT BETA' N-TERMINAL SECTION"/>
    <property type="match status" value="1"/>
</dbReference>
<dbReference type="InterPro" id="IPR044893">
    <property type="entry name" value="RNA_pol_Rpb1_clamp_domain"/>
</dbReference>
<dbReference type="GO" id="GO:0006351">
    <property type="term" value="P:DNA-templated transcription"/>
    <property type="evidence" value="ECO:0007669"/>
    <property type="project" value="InterPro"/>
</dbReference>
<dbReference type="FunFam" id="1.10.150.390:FF:000004">
    <property type="entry name" value="DNA-directed RNA polymerase subunit"/>
    <property type="match status" value="1"/>
</dbReference>
<dbReference type="InterPro" id="IPR007081">
    <property type="entry name" value="RNA_pol_Rpb1_5"/>
</dbReference>
<comment type="catalytic activity">
    <reaction evidence="12 14">
        <text>RNA(n) + a ribonucleoside 5'-triphosphate = RNA(n+1) + diphosphate</text>
        <dbReference type="Rhea" id="RHEA:21248"/>
        <dbReference type="Rhea" id="RHEA-COMP:14527"/>
        <dbReference type="Rhea" id="RHEA-COMP:17342"/>
        <dbReference type="ChEBI" id="CHEBI:33019"/>
        <dbReference type="ChEBI" id="CHEBI:61557"/>
        <dbReference type="ChEBI" id="CHEBI:140395"/>
        <dbReference type="EC" id="2.7.7.6"/>
    </reaction>
</comment>
<dbReference type="GO" id="GO:0003677">
    <property type="term" value="F:DNA binding"/>
    <property type="evidence" value="ECO:0007669"/>
    <property type="project" value="InterPro"/>
</dbReference>
<dbReference type="GO" id="GO:0046872">
    <property type="term" value="F:metal ion binding"/>
    <property type="evidence" value="ECO:0007669"/>
    <property type="project" value="UniProtKB-KW"/>
</dbReference>
<dbReference type="SUPFAM" id="SSF64484">
    <property type="entry name" value="beta and beta-prime subunits of DNA dependent RNA-polymerase"/>
    <property type="match status" value="1"/>
</dbReference>
<keyword evidence="5 14" id="KW-0808">Transferase</keyword>
<dbReference type="FunFam" id="4.10.860.120:FF:000004">
    <property type="entry name" value="DNA-directed RNA polymerase subunit"/>
    <property type="match status" value="1"/>
</dbReference>
<keyword evidence="18" id="KW-1185">Reference proteome</keyword>
<dbReference type="Gene3D" id="1.10.150.390">
    <property type="match status" value="1"/>
</dbReference>
<keyword evidence="6 14" id="KW-0548">Nucleotidyltransferase</keyword>
<evidence type="ECO:0000313" key="18">
    <source>
        <dbReference type="Proteomes" id="UP001165160"/>
    </source>
</evidence>
<evidence type="ECO:0000313" key="17">
    <source>
        <dbReference type="EMBL" id="GMH99208.1"/>
    </source>
</evidence>
<dbReference type="Gene3D" id="6.10.250.2940">
    <property type="match status" value="1"/>
</dbReference>
<evidence type="ECO:0000256" key="6">
    <source>
        <dbReference type="ARBA" id="ARBA00022695"/>
    </source>
</evidence>
<dbReference type="InterPro" id="IPR000722">
    <property type="entry name" value="RNA_pol_asu"/>
</dbReference>
<dbReference type="FunFam" id="3.30.1490.180:FF:000002">
    <property type="entry name" value="DNA-directed RNA polymerase subunit"/>
    <property type="match status" value="1"/>
</dbReference>
<name>A0A9W7F354_9STRA</name>
<dbReference type="PANTHER" id="PTHR48446:SF1">
    <property type="entry name" value="DNA-DIRECTED RNA POLYMERASE SUBUNIT BETA' N-TERMINAL SECTION"/>
    <property type="match status" value="1"/>
</dbReference>
<dbReference type="Pfam" id="PF04998">
    <property type="entry name" value="RNA_pol_Rpb1_5"/>
    <property type="match status" value="1"/>
</dbReference>
<accession>A0A9W7F354</accession>
<keyword evidence="8" id="KW-0862">Zinc</keyword>
<dbReference type="InterPro" id="IPR007080">
    <property type="entry name" value="RNA_pol_Rpb1_1"/>
</dbReference>
<evidence type="ECO:0000256" key="1">
    <source>
        <dbReference type="ARBA" id="ARBA00004123"/>
    </source>
</evidence>
<evidence type="ECO:0000256" key="5">
    <source>
        <dbReference type="ARBA" id="ARBA00022679"/>
    </source>
</evidence>
<evidence type="ECO:0000256" key="7">
    <source>
        <dbReference type="ARBA" id="ARBA00022723"/>
    </source>
</evidence>
<dbReference type="EMBL" id="BRXX01000231">
    <property type="protein sequence ID" value="GMH99208.1"/>
    <property type="molecule type" value="Genomic_DNA"/>
</dbReference>
<comment type="subunit">
    <text evidence="3">Component of the RNA polymerase III (Pol III) complex consisting of 17 subunits.</text>
</comment>
<comment type="similarity">
    <text evidence="2 14">Belongs to the RNA polymerase beta' chain family.</text>
</comment>
<evidence type="ECO:0000256" key="14">
    <source>
        <dbReference type="RuleBase" id="RU004279"/>
    </source>
</evidence>
<dbReference type="GO" id="GO:0005634">
    <property type="term" value="C:nucleus"/>
    <property type="evidence" value="ECO:0007669"/>
    <property type="project" value="UniProtKB-SubCell"/>
</dbReference>
<dbReference type="Gene3D" id="4.10.860.120">
    <property type="entry name" value="RNA polymerase II, clamp domain"/>
    <property type="match status" value="1"/>
</dbReference>
<dbReference type="FunFam" id="1.10.274.100:FF:000008">
    <property type="entry name" value="DNA-directed RNA polymerase subunit"/>
    <property type="match status" value="1"/>
</dbReference>
<dbReference type="Gene3D" id="1.10.274.100">
    <property type="entry name" value="RNA polymerase Rpb1, domain 3"/>
    <property type="match status" value="1"/>
</dbReference>
<evidence type="ECO:0000256" key="4">
    <source>
        <dbReference type="ARBA" id="ARBA00022478"/>
    </source>
</evidence>
<dbReference type="Gene3D" id="6.20.50.80">
    <property type="match status" value="1"/>
</dbReference>
<dbReference type="InterPro" id="IPR007066">
    <property type="entry name" value="RNA_pol_Rpb1_3"/>
</dbReference>
<evidence type="ECO:0000256" key="8">
    <source>
        <dbReference type="ARBA" id="ARBA00022833"/>
    </source>
</evidence>
<organism evidence="17 18">
    <name type="scientific">Triparma verrucosa</name>
    <dbReference type="NCBI Taxonomy" id="1606542"/>
    <lineage>
        <taxon>Eukaryota</taxon>
        <taxon>Sar</taxon>
        <taxon>Stramenopiles</taxon>
        <taxon>Ochrophyta</taxon>
        <taxon>Bolidophyceae</taxon>
        <taxon>Parmales</taxon>
        <taxon>Triparmaceae</taxon>
        <taxon>Triparma</taxon>
    </lineage>
</organism>
<dbReference type="GO" id="GO:0003899">
    <property type="term" value="F:DNA-directed RNA polymerase activity"/>
    <property type="evidence" value="ECO:0007669"/>
    <property type="project" value="UniProtKB-EC"/>
</dbReference>
<feature type="region of interest" description="Disordered" evidence="15">
    <location>
        <begin position="1452"/>
        <end position="1492"/>
    </location>
</feature>
<evidence type="ECO:0000256" key="2">
    <source>
        <dbReference type="ARBA" id="ARBA00006460"/>
    </source>
</evidence>
<evidence type="ECO:0000256" key="11">
    <source>
        <dbReference type="ARBA" id="ARBA00023242"/>
    </source>
</evidence>
<dbReference type="InterPro" id="IPR038120">
    <property type="entry name" value="Rpb1_funnel_sf"/>
</dbReference>
<dbReference type="Pfam" id="PF04983">
    <property type="entry name" value="RNA_pol_Rpb1_3"/>
    <property type="match status" value="1"/>
</dbReference>
<dbReference type="FunFam" id="2.40.40.20:FF:000019">
    <property type="entry name" value="DNA-directed RNA polymerase II subunit RPB1"/>
    <property type="match status" value="1"/>
</dbReference>
<dbReference type="Pfam" id="PF00623">
    <property type="entry name" value="RNA_pol_Rpb1_2"/>
    <property type="match status" value="1"/>
</dbReference>
<dbReference type="InterPro" id="IPR006592">
    <property type="entry name" value="RNA_pol_N"/>
</dbReference>
<dbReference type="Pfam" id="PF04997">
    <property type="entry name" value="RNA_pol_Rpb1_1"/>
    <property type="match status" value="1"/>
</dbReference>
<dbReference type="EC" id="2.7.7.6" evidence="14"/>
<dbReference type="GO" id="GO:0000428">
    <property type="term" value="C:DNA-directed RNA polymerase complex"/>
    <property type="evidence" value="ECO:0007669"/>
    <property type="project" value="UniProtKB-KW"/>
</dbReference>
<evidence type="ECO:0000256" key="3">
    <source>
        <dbReference type="ARBA" id="ARBA00011206"/>
    </source>
</evidence>
<dbReference type="InterPro" id="IPR007083">
    <property type="entry name" value="RNA_pol_Rpb1_4"/>
</dbReference>
<comment type="caution">
    <text evidence="17">The sequence shown here is derived from an EMBL/GenBank/DDBJ whole genome shotgun (WGS) entry which is preliminary data.</text>
</comment>
<keyword evidence="7" id="KW-0479">Metal-binding</keyword>
<evidence type="ECO:0000259" key="16">
    <source>
        <dbReference type="SMART" id="SM00663"/>
    </source>
</evidence>
<dbReference type="CDD" id="cd02736">
    <property type="entry name" value="RNAP_III_Rpc1_C"/>
    <property type="match status" value="1"/>
</dbReference>
<feature type="compositionally biased region" description="Basic residues" evidence="15">
    <location>
        <begin position="446"/>
        <end position="457"/>
    </location>
</feature>
<reference evidence="18" key="1">
    <citation type="journal article" date="2023" name="Commun. Biol.">
        <title>Genome analysis of Parmales, the sister group of diatoms, reveals the evolutionary specialization of diatoms from phago-mixotrophs to photoautotrophs.</title>
        <authorList>
            <person name="Ban H."/>
            <person name="Sato S."/>
            <person name="Yoshikawa S."/>
            <person name="Yamada K."/>
            <person name="Nakamura Y."/>
            <person name="Ichinomiya M."/>
            <person name="Sato N."/>
            <person name="Blanc-Mathieu R."/>
            <person name="Endo H."/>
            <person name="Kuwata A."/>
            <person name="Ogata H."/>
        </authorList>
    </citation>
    <scope>NUCLEOTIDE SEQUENCE [LARGE SCALE GENOMIC DNA]</scope>
    <source>
        <strain evidence="18">NIES 3699</strain>
    </source>
</reference>
<dbReference type="Pfam" id="PF05000">
    <property type="entry name" value="RNA_pol_Rpb1_4"/>
    <property type="match status" value="1"/>
</dbReference>
<dbReference type="InterPro" id="IPR035697">
    <property type="entry name" value="RNAP_III_RPC1_N"/>
</dbReference>
<dbReference type="Gene3D" id="3.30.1490.180">
    <property type="entry name" value="RNA polymerase ii"/>
    <property type="match status" value="1"/>
</dbReference>
<proteinExistence type="inferred from homology"/>
<dbReference type="Gene3D" id="1.10.132.30">
    <property type="match status" value="1"/>
</dbReference>
<dbReference type="NCBIfam" id="NF006336">
    <property type="entry name" value="PRK08566.1"/>
    <property type="match status" value="1"/>
</dbReference>
<keyword evidence="4 14" id="KW-0240">DNA-directed RNA polymerase</keyword>
<gene>
    <name evidence="17" type="ORF">TrVE_jg10265</name>
</gene>
<dbReference type="Gene3D" id="2.40.40.20">
    <property type="match status" value="1"/>
</dbReference>
<evidence type="ECO:0000256" key="12">
    <source>
        <dbReference type="ARBA" id="ARBA00048552"/>
    </source>
</evidence>
<dbReference type="SMART" id="SM00663">
    <property type="entry name" value="RPOLA_N"/>
    <property type="match status" value="1"/>
</dbReference>
<feature type="domain" description="RNA polymerase N-terminal" evidence="16">
    <location>
        <begin position="273"/>
        <end position="581"/>
    </location>
</feature>
<keyword evidence="11" id="KW-0539">Nucleus</keyword>
<evidence type="ECO:0000256" key="10">
    <source>
        <dbReference type="ARBA" id="ARBA00023163"/>
    </source>
</evidence>
<comment type="subcellular location">
    <subcellularLocation>
        <location evidence="1">Nucleus</location>
    </subcellularLocation>
</comment>
<dbReference type="Proteomes" id="UP001165160">
    <property type="component" value="Unassembled WGS sequence"/>
</dbReference>
<protein>
    <recommendedName>
        <fullName evidence="14">DNA-directed RNA polymerase subunit</fullName>
        <ecNumber evidence="14">2.7.7.6</ecNumber>
    </recommendedName>
</protein>
<keyword evidence="9" id="KW-0460">Magnesium</keyword>